<dbReference type="PANTHER" id="PTHR24221:SF248">
    <property type="entry name" value="ABC TRANSPORTER TRANSMEMBRANE REGION"/>
    <property type="match status" value="1"/>
</dbReference>
<dbReference type="FunFam" id="3.40.50.300:FF:001444">
    <property type="entry name" value="ABC transporter ATP-binding protein"/>
    <property type="match status" value="1"/>
</dbReference>
<keyword evidence="4 9" id="KW-0812">Transmembrane</keyword>
<keyword evidence="8 9" id="KW-0472">Membrane</keyword>
<feature type="domain" description="ABC transmembrane type-1" evidence="11">
    <location>
        <begin position="26"/>
        <end position="301"/>
    </location>
</feature>
<evidence type="ECO:0000256" key="5">
    <source>
        <dbReference type="ARBA" id="ARBA00022741"/>
    </source>
</evidence>
<evidence type="ECO:0000256" key="4">
    <source>
        <dbReference type="ARBA" id="ARBA00022692"/>
    </source>
</evidence>
<dbReference type="SUPFAM" id="SSF52540">
    <property type="entry name" value="P-loop containing nucleoside triphosphate hydrolases"/>
    <property type="match status" value="1"/>
</dbReference>
<evidence type="ECO:0000256" key="9">
    <source>
        <dbReference type="SAM" id="Phobius"/>
    </source>
</evidence>
<dbReference type="Proteomes" id="UP000077752">
    <property type="component" value="Unassembled WGS sequence"/>
</dbReference>
<evidence type="ECO:0000313" key="12">
    <source>
        <dbReference type="EMBL" id="OAI91185.1"/>
    </source>
</evidence>
<dbReference type="InterPro" id="IPR017871">
    <property type="entry name" value="ABC_transporter-like_CS"/>
</dbReference>
<evidence type="ECO:0000256" key="8">
    <source>
        <dbReference type="ARBA" id="ARBA00023136"/>
    </source>
</evidence>
<dbReference type="PROSITE" id="PS50893">
    <property type="entry name" value="ABC_TRANSPORTER_2"/>
    <property type="match status" value="1"/>
</dbReference>
<dbReference type="NCBIfam" id="TIGR01842">
    <property type="entry name" value="type_I_sec_PrtD"/>
    <property type="match status" value="1"/>
</dbReference>
<dbReference type="InterPro" id="IPR010128">
    <property type="entry name" value="ATPase_T1SS_PrtD-like"/>
</dbReference>
<evidence type="ECO:0000256" key="7">
    <source>
        <dbReference type="ARBA" id="ARBA00022989"/>
    </source>
</evidence>
<dbReference type="PANTHER" id="PTHR24221">
    <property type="entry name" value="ATP-BINDING CASSETTE SUB-FAMILY B"/>
    <property type="match status" value="1"/>
</dbReference>
<dbReference type="GO" id="GO:0030253">
    <property type="term" value="P:protein secretion by the type I secretion system"/>
    <property type="evidence" value="ECO:0007669"/>
    <property type="project" value="InterPro"/>
</dbReference>
<evidence type="ECO:0000259" key="11">
    <source>
        <dbReference type="PROSITE" id="PS50929"/>
    </source>
</evidence>
<feature type="domain" description="ABC transporter" evidence="10">
    <location>
        <begin position="332"/>
        <end position="567"/>
    </location>
</feature>
<dbReference type="GO" id="GO:0034040">
    <property type="term" value="F:ATPase-coupled lipid transmembrane transporter activity"/>
    <property type="evidence" value="ECO:0007669"/>
    <property type="project" value="TreeGrafter"/>
</dbReference>
<dbReference type="PROSITE" id="PS00211">
    <property type="entry name" value="ABC_TRANSPORTER_1"/>
    <property type="match status" value="1"/>
</dbReference>
<comment type="subcellular location">
    <subcellularLocation>
        <location evidence="1">Cell membrane</location>
        <topology evidence="1">Multi-pass membrane protein</topology>
    </subcellularLocation>
</comment>
<gene>
    <name evidence="12" type="ORF">AYO28_22365</name>
</gene>
<evidence type="ECO:0000256" key="6">
    <source>
        <dbReference type="ARBA" id="ARBA00022840"/>
    </source>
</evidence>
<dbReference type="GO" id="GO:0005886">
    <property type="term" value="C:plasma membrane"/>
    <property type="evidence" value="ECO:0007669"/>
    <property type="project" value="UniProtKB-SubCell"/>
</dbReference>
<dbReference type="PROSITE" id="PS50929">
    <property type="entry name" value="ABC_TM1F"/>
    <property type="match status" value="1"/>
</dbReference>
<dbReference type="Gene3D" id="3.40.50.300">
    <property type="entry name" value="P-loop containing nucleotide triphosphate hydrolases"/>
    <property type="match status" value="1"/>
</dbReference>
<dbReference type="SMART" id="SM00382">
    <property type="entry name" value="AAA"/>
    <property type="match status" value="1"/>
</dbReference>
<evidence type="ECO:0000313" key="13">
    <source>
        <dbReference type="Proteomes" id="UP000077752"/>
    </source>
</evidence>
<feature type="transmembrane region" description="Helical" evidence="9">
    <location>
        <begin position="26"/>
        <end position="48"/>
    </location>
</feature>
<feature type="transmembrane region" description="Helical" evidence="9">
    <location>
        <begin position="146"/>
        <end position="175"/>
    </location>
</feature>
<evidence type="ECO:0000259" key="10">
    <source>
        <dbReference type="PROSITE" id="PS50893"/>
    </source>
</evidence>
<dbReference type="Gene3D" id="1.20.1560.10">
    <property type="entry name" value="ABC transporter type 1, transmembrane domain"/>
    <property type="match status" value="1"/>
</dbReference>
<dbReference type="CDD" id="cd18586">
    <property type="entry name" value="ABC_6TM_PrtD_like"/>
    <property type="match status" value="1"/>
</dbReference>
<dbReference type="GO" id="GO:0030256">
    <property type="term" value="C:type I protein secretion system complex"/>
    <property type="evidence" value="ECO:0007669"/>
    <property type="project" value="InterPro"/>
</dbReference>
<protein>
    <submittedName>
        <fullName evidence="12">Peptidase</fullName>
    </submittedName>
</protein>
<feature type="transmembrane region" description="Helical" evidence="9">
    <location>
        <begin position="60"/>
        <end position="80"/>
    </location>
</feature>
<keyword evidence="2" id="KW-0813">Transport</keyword>
<dbReference type="InterPro" id="IPR027417">
    <property type="entry name" value="P-loop_NTPase"/>
</dbReference>
<dbReference type="InterPro" id="IPR003439">
    <property type="entry name" value="ABC_transporter-like_ATP-bd"/>
</dbReference>
<reference evidence="12 13" key="1">
    <citation type="submission" date="2016-03" db="EMBL/GenBank/DDBJ databases">
        <title>Draft Genome Assembly of Pseudomonas putida strain CBF10-2.</title>
        <authorList>
            <person name="Iyer R.S."/>
            <person name="Damania A."/>
        </authorList>
    </citation>
    <scope>NUCLEOTIDE SEQUENCE [LARGE SCALE GENOMIC DNA]</scope>
    <source>
        <strain evidence="12 13">CBF10-2</strain>
    </source>
</reference>
<dbReference type="GO" id="GO:0005524">
    <property type="term" value="F:ATP binding"/>
    <property type="evidence" value="ECO:0007669"/>
    <property type="project" value="UniProtKB-KW"/>
</dbReference>
<organism evidence="12 13">
    <name type="scientific">Pseudomonas putida</name>
    <name type="common">Arthrobacter siderocapsulatus</name>
    <dbReference type="NCBI Taxonomy" id="303"/>
    <lineage>
        <taxon>Bacteria</taxon>
        <taxon>Pseudomonadati</taxon>
        <taxon>Pseudomonadota</taxon>
        <taxon>Gammaproteobacteria</taxon>
        <taxon>Pseudomonadales</taxon>
        <taxon>Pseudomonadaceae</taxon>
        <taxon>Pseudomonas</taxon>
    </lineage>
</organism>
<dbReference type="InterPro" id="IPR047957">
    <property type="entry name" value="ABC_AprD-like_6TM"/>
</dbReference>
<dbReference type="Pfam" id="PF00005">
    <property type="entry name" value="ABC_tran"/>
    <property type="match status" value="1"/>
</dbReference>
<evidence type="ECO:0000256" key="2">
    <source>
        <dbReference type="ARBA" id="ARBA00022448"/>
    </source>
</evidence>
<name>A0A177SLG7_PSEPU</name>
<keyword evidence="5" id="KW-0547">Nucleotide-binding</keyword>
<dbReference type="AlphaFoldDB" id="A0A177SLG7"/>
<dbReference type="GO" id="GO:0016887">
    <property type="term" value="F:ATP hydrolysis activity"/>
    <property type="evidence" value="ECO:0007669"/>
    <property type="project" value="InterPro"/>
</dbReference>
<keyword evidence="3" id="KW-1003">Cell membrane</keyword>
<dbReference type="GO" id="GO:0140359">
    <property type="term" value="F:ABC-type transporter activity"/>
    <property type="evidence" value="ECO:0007669"/>
    <property type="project" value="InterPro"/>
</dbReference>
<dbReference type="InterPro" id="IPR011527">
    <property type="entry name" value="ABC1_TM_dom"/>
</dbReference>
<dbReference type="FunFam" id="1.20.1560.10:FF:000109">
    <property type="entry name" value="Alkaline protease secretion ATP-binding protein aprD"/>
    <property type="match status" value="1"/>
</dbReference>
<proteinExistence type="predicted"/>
<accession>A0A177SLG7</accession>
<sequence length="588" mass="62359">MGTAPVSANNEVRQALKACRAGFANVGLFTAVINLLMLAPALYMLQVYDRVLSSGNEMTLLMLSLMVVGLFAFMGLLEWVRSLVVIRLGTQMDLGLNPRVFQAAYEASLAGSKGAAGQVLADLTSLRQFATGQALFAFFDAPWFPVYLAVMFLFSPWLGLMALAGALLLIALACLNERLTQKPFADAGRLSQQAGAQASGNLRNAEAMEAMGMLDAVRQRWTVLHHGFLGLQNHGSERAAAVAAVSRSLRLTLQSLVLGLGAWLALEKQVSPGMMVAGSILMGRVLAPIDQLIAVWRQWGSARQAYVRLTELLQARPPRPDGMPLPAPSGRLCVEQVTALLPGTRKPCLSNLAFALEPGDSLGIIGASGSGKSTLARLLVGAANPFDGKVRLDGADLQRWDKSLLGQHIGYLPQDVQLFAGSIAENIARLGEVDADAVVAAAQLAGVHDMILKLPAGYDTVLGEGGSGLSGGQRQRIGLARALYRLPALIVLDEPNSNLDEAGEQALLAAVAKVREARRTLILITHKPALLSGLEKLLVLQNGQLQAFGPTVRVLQDLQKAARPAVVPGPTALRSPASVSMSYGTPRA</sequence>
<comment type="caution">
    <text evidence="12">The sequence shown here is derived from an EMBL/GenBank/DDBJ whole genome shotgun (WGS) entry which is preliminary data.</text>
</comment>
<dbReference type="EMBL" id="LUCV01000028">
    <property type="protein sequence ID" value="OAI91185.1"/>
    <property type="molecule type" value="Genomic_DNA"/>
</dbReference>
<dbReference type="InterPro" id="IPR039421">
    <property type="entry name" value="Type_1_exporter"/>
</dbReference>
<dbReference type="SUPFAM" id="SSF90123">
    <property type="entry name" value="ABC transporter transmembrane region"/>
    <property type="match status" value="1"/>
</dbReference>
<keyword evidence="7 9" id="KW-1133">Transmembrane helix</keyword>
<dbReference type="InterPro" id="IPR003593">
    <property type="entry name" value="AAA+_ATPase"/>
</dbReference>
<evidence type="ECO:0000256" key="3">
    <source>
        <dbReference type="ARBA" id="ARBA00022475"/>
    </source>
</evidence>
<evidence type="ECO:0000256" key="1">
    <source>
        <dbReference type="ARBA" id="ARBA00004651"/>
    </source>
</evidence>
<keyword evidence="6" id="KW-0067">ATP-binding</keyword>
<dbReference type="Pfam" id="PF00664">
    <property type="entry name" value="ABC_membrane"/>
    <property type="match status" value="1"/>
</dbReference>
<dbReference type="RefSeq" id="WP_064303559.1">
    <property type="nucleotide sequence ID" value="NZ_LUCV01000028.1"/>
</dbReference>
<dbReference type="InterPro" id="IPR036640">
    <property type="entry name" value="ABC1_TM_sf"/>
</dbReference>